<dbReference type="OrthoDB" id="251560at2"/>
<dbReference type="AlphaFoldDB" id="A0A1U7CPF0"/>
<dbReference type="InterPro" id="IPR019734">
    <property type="entry name" value="TPR_rpt"/>
</dbReference>
<dbReference type="KEGG" id="pbor:BSF38_02278"/>
<protein>
    <submittedName>
        <fullName evidence="2">Uncharacterized protein</fullName>
    </submittedName>
</protein>
<accession>A0A1U7CPF0</accession>
<reference evidence="3" key="1">
    <citation type="submission" date="2016-12" db="EMBL/GenBank/DDBJ databases">
        <title>Comparative genomics of four Isosphaeraceae planctomycetes: a common pool of plasmids and glycoside hydrolase genes.</title>
        <authorList>
            <person name="Ivanova A."/>
        </authorList>
    </citation>
    <scope>NUCLEOTIDE SEQUENCE [LARGE SCALE GENOMIC DNA]</scope>
    <source>
        <strain evidence="3">PX4</strain>
    </source>
</reference>
<sequence length="361" mass="39080">MTPLRRSRIALRLARRALLCCAALAAASAARADVVTLIAGTTFKQGQGGAVRGTVQSESPAEVVVMVGATTINVPTDQIARIEYSGQPASLQLGETRESSGQYDDAVVQFKKAATEAAGKPFIIETALVNEAEALAEIALVEPDRMKEAKDRFAAFIQAHPTSRHIAAAREGLARLQLHTEDYKGAEATVAELAKLPKSSERATVLKARLLARRGDHAGAIAELDKLIATLPDKSQRQREARLAKAQSLVGDKKFKDAEALVRQVIAAAPAEDVAAESAAYNTLGDCLRAANRPRDAVLAYLHTDLLYAKDKQEHPRALFQLERLFRQLGNTPRAEEYAQRLKQEYPRSSWLSVPAEPSGT</sequence>
<dbReference type="EMBL" id="CP019082">
    <property type="protein sequence ID" value="APW60789.1"/>
    <property type="molecule type" value="Genomic_DNA"/>
</dbReference>
<proteinExistence type="predicted"/>
<dbReference type="Gene3D" id="1.25.40.10">
    <property type="entry name" value="Tetratricopeptide repeat domain"/>
    <property type="match status" value="2"/>
</dbReference>
<organism evidence="2 3">
    <name type="scientific">Paludisphaera borealis</name>
    <dbReference type="NCBI Taxonomy" id="1387353"/>
    <lineage>
        <taxon>Bacteria</taxon>
        <taxon>Pseudomonadati</taxon>
        <taxon>Planctomycetota</taxon>
        <taxon>Planctomycetia</taxon>
        <taxon>Isosphaerales</taxon>
        <taxon>Isosphaeraceae</taxon>
        <taxon>Paludisphaera</taxon>
    </lineage>
</organism>
<evidence type="ECO:0000313" key="2">
    <source>
        <dbReference type="EMBL" id="APW60789.1"/>
    </source>
</evidence>
<name>A0A1U7CPF0_9BACT</name>
<dbReference type="InterPro" id="IPR011990">
    <property type="entry name" value="TPR-like_helical_dom_sf"/>
</dbReference>
<keyword evidence="3" id="KW-1185">Reference proteome</keyword>
<feature type="signal peptide" evidence="1">
    <location>
        <begin position="1"/>
        <end position="32"/>
    </location>
</feature>
<dbReference type="RefSeq" id="WP_145952077.1">
    <property type="nucleotide sequence ID" value="NZ_CP019082.1"/>
</dbReference>
<dbReference type="Proteomes" id="UP000186309">
    <property type="component" value="Chromosome"/>
</dbReference>
<dbReference type="SUPFAM" id="SSF48452">
    <property type="entry name" value="TPR-like"/>
    <property type="match status" value="2"/>
</dbReference>
<evidence type="ECO:0000256" key="1">
    <source>
        <dbReference type="SAM" id="SignalP"/>
    </source>
</evidence>
<evidence type="ECO:0000313" key="3">
    <source>
        <dbReference type="Proteomes" id="UP000186309"/>
    </source>
</evidence>
<feature type="chain" id="PRO_5010560648" evidence="1">
    <location>
        <begin position="33"/>
        <end position="361"/>
    </location>
</feature>
<dbReference type="Pfam" id="PF13174">
    <property type="entry name" value="TPR_6"/>
    <property type="match status" value="1"/>
</dbReference>
<keyword evidence="1" id="KW-0732">Signal</keyword>
<gene>
    <name evidence="2" type="ORF">BSF38_02278</name>
</gene>
<dbReference type="STRING" id="1387353.BSF38_02278"/>